<name>A0ABP7EFA4_9ACTN</name>
<dbReference type="EMBL" id="BAABEP010000006">
    <property type="protein sequence ID" value="GAA3718387.1"/>
    <property type="molecule type" value="Genomic_DNA"/>
</dbReference>
<dbReference type="RefSeq" id="WP_345642866.1">
    <property type="nucleotide sequence ID" value="NZ_BAABEP010000006.1"/>
</dbReference>
<proteinExistence type="predicted"/>
<comment type="caution">
    <text evidence="1">The sequence shown here is derived from an EMBL/GenBank/DDBJ whole genome shotgun (WGS) entry which is preliminary data.</text>
</comment>
<gene>
    <name evidence="1" type="ORF">GCM10023082_14910</name>
</gene>
<reference evidence="2" key="1">
    <citation type="journal article" date="2019" name="Int. J. Syst. Evol. Microbiol.">
        <title>The Global Catalogue of Microorganisms (GCM) 10K type strain sequencing project: providing services to taxonomists for standard genome sequencing and annotation.</title>
        <authorList>
            <consortium name="The Broad Institute Genomics Platform"/>
            <consortium name="The Broad Institute Genome Sequencing Center for Infectious Disease"/>
            <person name="Wu L."/>
            <person name="Ma J."/>
        </authorList>
    </citation>
    <scope>NUCLEOTIDE SEQUENCE [LARGE SCALE GENOMIC DNA]</scope>
    <source>
        <strain evidence="2">JCM 30846</strain>
    </source>
</reference>
<sequence length="59" mass="6504">MSPAPAASSARSLEVINADIRTLWAGRTEPRLTPIERDRYHQLLVEYAEAVRAVTVLAA</sequence>
<protein>
    <submittedName>
        <fullName evidence="1">Uncharacterized protein</fullName>
    </submittedName>
</protein>
<evidence type="ECO:0000313" key="1">
    <source>
        <dbReference type="EMBL" id="GAA3718387.1"/>
    </source>
</evidence>
<keyword evidence="2" id="KW-1185">Reference proteome</keyword>
<dbReference type="Proteomes" id="UP001499884">
    <property type="component" value="Unassembled WGS sequence"/>
</dbReference>
<evidence type="ECO:0000313" key="2">
    <source>
        <dbReference type="Proteomes" id="UP001499884"/>
    </source>
</evidence>
<accession>A0ABP7EFA4</accession>
<organism evidence="1 2">
    <name type="scientific">Streptomyces tremellae</name>
    <dbReference type="NCBI Taxonomy" id="1124239"/>
    <lineage>
        <taxon>Bacteria</taxon>
        <taxon>Bacillati</taxon>
        <taxon>Actinomycetota</taxon>
        <taxon>Actinomycetes</taxon>
        <taxon>Kitasatosporales</taxon>
        <taxon>Streptomycetaceae</taxon>
        <taxon>Streptomyces</taxon>
    </lineage>
</organism>